<gene>
    <name evidence="2" type="ORF">D1164_01710</name>
</gene>
<protein>
    <submittedName>
        <fullName evidence="2">Phosphatidylinositol kinase</fullName>
    </submittedName>
</protein>
<keyword evidence="2" id="KW-0808">Transferase</keyword>
<proteinExistence type="predicted"/>
<dbReference type="RefSeq" id="WP_119348193.1">
    <property type="nucleotide sequence ID" value="NZ_QWET01000001.1"/>
</dbReference>
<organism evidence="2 3">
    <name type="scientific">Mariniphaga sediminis</name>
    <dbReference type="NCBI Taxonomy" id="1628158"/>
    <lineage>
        <taxon>Bacteria</taxon>
        <taxon>Pseudomonadati</taxon>
        <taxon>Bacteroidota</taxon>
        <taxon>Bacteroidia</taxon>
        <taxon>Marinilabiliales</taxon>
        <taxon>Prolixibacteraceae</taxon>
        <taxon>Mariniphaga</taxon>
    </lineage>
</organism>
<dbReference type="InterPro" id="IPR017508">
    <property type="entry name" value="HipA_N1"/>
</dbReference>
<dbReference type="AlphaFoldDB" id="A0A399D6C9"/>
<accession>A0A399D6C9</accession>
<dbReference type="EMBL" id="QWET01000001">
    <property type="protein sequence ID" value="RIH67169.1"/>
    <property type="molecule type" value="Genomic_DNA"/>
</dbReference>
<keyword evidence="3" id="KW-1185">Reference proteome</keyword>
<dbReference type="NCBIfam" id="TIGR03071">
    <property type="entry name" value="couple_hipA"/>
    <property type="match status" value="1"/>
</dbReference>
<sequence>MRKANVYRNGKLAGILTQFSANDYEFRYDDNWFANDELPPISLTMPKSKQVYKSEYLFPFFFNMLSEGVNRQLQTRQLKIDEKDYFGLLLATAKTDTIGAITLSEIKE</sequence>
<dbReference type="Pfam" id="PF13657">
    <property type="entry name" value="Couple_hipA"/>
    <property type="match status" value="1"/>
</dbReference>
<dbReference type="Proteomes" id="UP000266441">
    <property type="component" value="Unassembled WGS sequence"/>
</dbReference>
<evidence type="ECO:0000259" key="1">
    <source>
        <dbReference type="Pfam" id="PF13657"/>
    </source>
</evidence>
<dbReference type="GO" id="GO:0016301">
    <property type="term" value="F:kinase activity"/>
    <property type="evidence" value="ECO:0007669"/>
    <property type="project" value="UniProtKB-KW"/>
</dbReference>
<dbReference type="OrthoDB" id="196808at2"/>
<keyword evidence="2" id="KW-0418">Kinase</keyword>
<reference evidence="2 3" key="1">
    <citation type="journal article" date="2015" name="Int. J. Syst. Evol. Microbiol.">
        <title>Mariniphaga sediminis sp. nov., isolated from coastal sediment.</title>
        <authorList>
            <person name="Wang F.Q."/>
            <person name="Shen Q.Y."/>
            <person name="Chen G.J."/>
            <person name="Du Z.J."/>
        </authorList>
    </citation>
    <scope>NUCLEOTIDE SEQUENCE [LARGE SCALE GENOMIC DNA]</scope>
    <source>
        <strain evidence="2 3">SY21</strain>
    </source>
</reference>
<comment type="caution">
    <text evidence="2">The sequence shown here is derived from an EMBL/GenBank/DDBJ whole genome shotgun (WGS) entry which is preliminary data.</text>
</comment>
<evidence type="ECO:0000313" key="2">
    <source>
        <dbReference type="EMBL" id="RIH67169.1"/>
    </source>
</evidence>
<evidence type="ECO:0000313" key="3">
    <source>
        <dbReference type="Proteomes" id="UP000266441"/>
    </source>
</evidence>
<name>A0A399D6C9_9BACT</name>
<feature type="domain" description="HipA N-terminal subdomain 1" evidence="1">
    <location>
        <begin position="5"/>
        <end position="103"/>
    </location>
</feature>